<dbReference type="SMART" id="SM00228">
    <property type="entry name" value="PDZ"/>
    <property type="match status" value="2"/>
</dbReference>
<evidence type="ECO:0000256" key="7">
    <source>
        <dbReference type="SAM" id="MobiDB-lite"/>
    </source>
</evidence>
<dbReference type="Pfam" id="PF13365">
    <property type="entry name" value="Trypsin_2"/>
    <property type="match status" value="1"/>
</dbReference>
<dbReference type="InterPro" id="IPR036034">
    <property type="entry name" value="PDZ_sf"/>
</dbReference>
<evidence type="ECO:0000313" key="10">
    <source>
        <dbReference type="Proteomes" id="UP001174932"/>
    </source>
</evidence>
<feature type="domain" description="PDZ" evidence="8">
    <location>
        <begin position="443"/>
        <end position="488"/>
    </location>
</feature>
<reference evidence="9" key="2">
    <citation type="submission" date="2023-07" db="EMBL/GenBank/DDBJ databases">
        <authorList>
            <person name="Shen H."/>
        </authorList>
    </citation>
    <scope>NUCLEOTIDE SEQUENCE</scope>
    <source>
        <strain evidence="9">TNR-22</strain>
    </source>
</reference>
<feature type="compositionally biased region" description="Basic and acidic residues" evidence="7">
    <location>
        <begin position="124"/>
        <end position="139"/>
    </location>
</feature>
<feature type="region of interest" description="Disordered" evidence="7">
    <location>
        <begin position="108"/>
        <end position="146"/>
    </location>
</feature>
<dbReference type="InterPro" id="IPR011782">
    <property type="entry name" value="Pept_S1C_Do"/>
</dbReference>
<dbReference type="EMBL" id="JAUOZU010000021">
    <property type="protein sequence ID" value="MDO6966797.1"/>
    <property type="molecule type" value="Genomic_DNA"/>
</dbReference>
<keyword evidence="4" id="KW-0677">Repeat</keyword>
<accession>A0ABT8YTQ6</accession>
<keyword evidence="2" id="KW-0645">Protease</keyword>
<keyword evidence="5 9" id="KW-0378">Hydrolase</keyword>
<dbReference type="Gene3D" id="2.40.10.120">
    <property type="match status" value="1"/>
</dbReference>
<feature type="domain" description="PDZ" evidence="8">
    <location>
        <begin position="323"/>
        <end position="377"/>
    </location>
</feature>
<dbReference type="PANTHER" id="PTHR22939:SF129">
    <property type="entry name" value="SERINE PROTEASE HTRA2, MITOCHONDRIAL"/>
    <property type="match status" value="1"/>
</dbReference>
<comment type="similarity">
    <text evidence="1">Belongs to the peptidase S1C family.</text>
</comment>
<name>A0ABT8YTQ6_9HYPH</name>
<evidence type="ECO:0000256" key="6">
    <source>
        <dbReference type="ARBA" id="ARBA00022825"/>
    </source>
</evidence>
<dbReference type="GO" id="GO:0016787">
    <property type="term" value="F:hydrolase activity"/>
    <property type="evidence" value="ECO:0007669"/>
    <property type="project" value="UniProtKB-KW"/>
</dbReference>
<reference evidence="9" key="1">
    <citation type="journal article" date="2015" name="Int. J. Syst. Evol. Microbiol.">
        <title>Rhizobium alvei sp. nov., isolated from a freshwater river.</title>
        <authorList>
            <person name="Sheu S.Y."/>
            <person name="Huang H.W."/>
            <person name="Young C.C."/>
            <person name="Chen W.M."/>
        </authorList>
    </citation>
    <scope>NUCLEOTIDE SEQUENCE</scope>
    <source>
        <strain evidence="9">TNR-22</strain>
    </source>
</reference>
<dbReference type="Pfam" id="PF13180">
    <property type="entry name" value="PDZ_2"/>
    <property type="match status" value="2"/>
</dbReference>
<dbReference type="EC" id="3.4.21.107" evidence="9"/>
<organism evidence="9 10">
    <name type="scientific">Rhizobium alvei</name>
    <dbReference type="NCBI Taxonomy" id="1132659"/>
    <lineage>
        <taxon>Bacteria</taxon>
        <taxon>Pseudomonadati</taxon>
        <taxon>Pseudomonadota</taxon>
        <taxon>Alphaproteobacteria</taxon>
        <taxon>Hyphomicrobiales</taxon>
        <taxon>Rhizobiaceae</taxon>
        <taxon>Rhizobium/Agrobacterium group</taxon>
        <taxon>Rhizobium</taxon>
    </lineage>
</organism>
<feature type="region of interest" description="Disordered" evidence="7">
    <location>
        <begin position="412"/>
        <end position="436"/>
    </location>
</feature>
<sequence>MTDKNAKRHSLSSLLKTGTIAGAAAAVLITGVPFAAKYAYADAVKVQSTQQMPSFADVVSAVTPAVVSVRVQTRATQASDDNPNFGFNFGGPGFDELPDDHPLKRFFREFGPGDQYGDRGPSQRPDRWQHHGKRKDGPGRLRPTSQGSGFFISEDGYLVTNNHVVDGGAAFTVVMNDGTELDAKLVGRDPRTDLAVLKVNEKRKFTYVAFADDSKVRVGDWVVAIGNPFGLGGTVTAGIVSARGRDIGAGPYDDFLQVDAAVNKGNSGGPTFNLAGEVVGINTAIFSPSGGNVGIAFAIPASVAKNVVSQLMKDGTIARGWLGVKIEPVTSDVAESLGLSEAAGALVNQPQEDSPGAKAGIKEGDVITAVDGDPIKGPKELARKIGNLEPGKVVELSVWRDGKSQSIKVTLGTLPDQPTMASADPQSGDNQGEAPTEQTLDNLGIAVAPAEDGKGVQITSVDPSSDAADKGLKSGEKITSVNNQTVNSGDDIVKVLADAKKEGRKKALFQIEDQNGNRFVALPVG</sequence>
<dbReference type="InterPro" id="IPR001940">
    <property type="entry name" value="Peptidase_S1C"/>
</dbReference>
<dbReference type="NCBIfam" id="TIGR02037">
    <property type="entry name" value="degP_htrA_DO"/>
    <property type="match status" value="1"/>
</dbReference>
<evidence type="ECO:0000313" key="9">
    <source>
        <dbReference type="EMBL" id="MDO6966797.1"/>
    </source>
</evidence>
<keyword evidence="10" id="KW-1185">Reference proteome</keyword>
<dbReference type="SUPFAM" id="SSF50156">
    <property type="entry name" value="PDZ domain-like"/>
    <property type="match status" value="2"/>
</dbReference>
<dbReference type="PRINTS" id="PR00834">
    <property type="entry name" value="PROTEASES2C"/>
</dbReference>
<evidence type="ECO:0000256" key="4">
    <source>
        <dbReference type="ARBA" id="ARBA00022737"/>
    </source>
</evidence>
<dbReference type="InterPro" id="IPR009003">
    <property type="entry name" value="Peptidase_S1_PA"/>
</dbReference>
<dbReference type="PANTHER" id="PTHR22939">
    <property type="entry name" value="SERINE PROTEASE FAMILY S1C HTRA-RELATED"/>
    <property type="match status" value="1"/>
</dbReference>
<dbReference type="Proteomes" id="UP001174932">
    <property type="component" value="Unassembled WGS sequence"/>
</dbReference>
<evidence type="ECO:0000256" key="3">
    <source>
        <dbReference type="ARBA" id="ARBA00022729"/>
    </source>
</evidence>
<evidence type="ECO:0000259" key="8">
    <source>
        <dbReference type="PROSITE" id="PS50106"/>
    </source>
</evidence>
<comment type="caution">
    <text evidence="9">The sequence shown here is derived from an EMBL/GenBank/DDBJ whole genome shotgun (WGS) entry which is preliminary data.</text>
</comment>
<evidence type="ECO:0000256" key="5">
    <source>
        <dbReference type="ARBA" id="ARBA00022801"/>
    </source>
</evidence>
<dbReference type="Gene3D" id="2.30.42.10">
    <property type="match status" value="2"/>
</dbReference>
<keyword evidence="6" id="KW-0720">Serine protease</keyword>
<dbReference type="SUPFAM" id="SSF50494">
    <property type="entry name" value="Trypsin-like serine proteases"/>
    <property type="match status" value="1"/>
</dbReference>
<feature type="region of interest" description="Disordered" evidence="7">
    <location>
        <begin position="454"/>
        <end position="475"/>
    </location>
</feature>
<keyword evidence="3" id="KW-0732">Signal</keyword>
<dbReference type="InterPro" id="IPR001478">
    <property type="entry name" value="PDZ"/>
</dbReference>
<evidence type="ECO:0000256" key="1">
    <source>
        <dbReference type="ARBA" id="ARBA00010541"/>
    </source>
</evidence>
<proteinExistence type="inferred from homology"/>
<evidence type="ECO:0000256" key="2">
    <source>
        <dbReference type="ARBA" id="ARBA00022670"/>
    </source>
</evidence>
<gene>
    <name evidence="9" type="ORF">Q4481_22825</name>
</gene>
<dbReference type="PROSITE" id="PS50106">
    <property type="entry name" value="PDZ"/>
    <property type="match status" value="2"/>
</dbReference>
<dbReference type="RefSeq" id="WP_304378725.1">
    <property type="nucleotide sequence ID" value="NZ_JAUOZU010000021.1"/>
</dbReference>
<dbReference type="CDD" id="cd10839">
    <property type="entry name" value="cpPDZ1_DegP-like"/>
    <property type="match status" value="1"/>
</dbReference>
<protein>
    <submittedName>
        <fullName evidence="9">Do family serine endopeptidase</fullName>
        <ecNumber evidence="9">3.4.21.107</ecNumber>
    </submittedName>
</protein>